<dbReference type="Pfam" id="PF02272">
    <property type="entry name" value="DHHA1"/>
    <property type="match status" value="1"/>
</dbReference>
<feature type="binding site" evidence="11">
    <location>
        <position position="627"/>
    </location>
    <ligand>
        <name>Zn(2+)</name>
        <dbReference type="ChEBI" id="CHEBI:29105"/>
    </ligand>
</feature>
<dbReference type="RefSeq" id="WP_196291851.1">
    <property type="nucleotide sequence ID" value="NZ_JADQDM010000002.1"/>
</dbReference>
<evidence type="ECO:0000259" key="12">
    <source>
        <dbReference type="PROSITE" id="PS50860"/>
    </source>
</evidence>
<sequence>MSLPTASAVRQQFLDFFASKGHHIVPSAPIVVKDDPTLLFINSGMAPFKDYFLGNKPAPYKRIADTQKCLRVSGKHNDLEEVGYDTYHHTMFEMLGNWSFGDYFKKDAIAWAWELLTDVFKLQKDRLYVTYFEGDQNDGTAADTETQDLWRQYTTDDRILPGNKKDNFWEMGDTGPCGPCTEIHIDLRSDEERAATPGRELVNADHPQVVEIWNNVFMEFQRRWKQNGAATELADFEREFASSEADKKKAVAKKHAELTVLDPLPAKSVDTGMGFERLMMAVSGVKSNYDTDVFQPLIQFIAKEVGLEYHGTAPATVNDQPATKNEKTDIAIRVIADHIRTIAFTIADGQLPSNVKAGYVIRRILRRAVRYAFSSLNQKQPFLFKLVPVLADQMAGIFPELKAQTAFVQRVVEEEEISFLKTLETGLNILDSWIQESTRLRKAFSNDENEKAVIDGEKVFVLHDRYGFPKDLTSLIVREQSDRVRLSENWEEQFNVWLDKQKAGSRQDQETEQSDWVTVTETDAPNVFVGYDQDEATARLLRYRKVDKKGKTEYQLVFDQTPFYAESGGQIGDTGYLESPLSKVRVIDTRKENDLIIHTTLDLPQDLEGEFLARPDAARRAQIRNNHTATHLLQAALRTVLGSHVQQKGSLVNEKLLRFDFSHFTKVTDEQLREIETIVNERIRQQIPLDERRNVPIAEAKNLGAMALFGEKYGDFVRVITFDKDYSVELCGGLHVQNTGSIGYFKITAESAVGAGVRRIEAVTAGAAEAYVDQQLDLLAQVRETLGNPQHLITSIEKQNEEIAGLRKQIEQFAQQSINQQKDQLVGQVKDLNGVRFLAAQVQASSAESLKTLAFNLRQAVPNLVAVLGAEIDGKPQLAVMLDDEIAKAGKLNASTLVRELAKEIQGGGGGQPFFATAGGKNAAGLGAAIAKAEGLISLKV</sequence>
<accession>A0ABS0I0A2</accession>
<reference evidence="13 14" key="1">
    <citation type="submission" date="2020-11" db="EMBL/GenBank/DDBJ databases">
        <authorList>
            <person name="Kim M.K."/>
        </authorList>
    </citation>
    <scope>NUCLEOTIDE SEQUENCE [LARGE SCALE GENOMIC DNA]</scope>
    <source>
        <strain evidence="13 14">BT662</strain>
    </source>
</reference>
<dbReference type="SUPFAM" id="SSF55186">
    <property type="entry name" value="ThrRS/AlaRS common domain"/>
    <property type="match status" value="1"/>
</dbReference>
<gene>
    <name evidence="11 13" type="primary">alaS</name>
    <name evidence="13" type="ORF">I2H31_04685</name>
</gene>
<evidence type="ECO:0000256" key="4">
    <source>
        <dbReference type="ARBA" id="ARBA00022723"/>
    </source>
</evidence>
<protein>
    <recommendedName>
        <fullName evidence="11">Alanine--tRNA ligase</fullName>
        <ecNumber evidence="11">6.1.1.7</ecNumber>
    </recommendedName>
    <alternativeName>
        <fullName evidence="11">Alanyl-tRNA synthetase</fullName>
        <shortName evidence="11">AlaRS</shortName>
    </alternativeName>
</protein>
<keyword evidence="5 11" id="KW-0547">Nucleotide-binding</keyword>
<dbReference type="Gene3D" id="3.30.930.10">
    <property type="entry name" value="Bira Bifunctional Protein, Domain 2"/>
    <property type="match status" value="1"/>
</dbReference>
<evidence type="ECO:0000256" key="6">
    <source>
        <dbReference type="ARBA" id="ARBA00022833"/>
    </source>
</evidence>
<dbReference type="CDD" id="cd00673">
    <property type="entry name" value="AlaRS_core"/>
    <property type="match status" value="1"/>
</dbReference>
<dbReference type="PANTHER" id="PTHR11777">
    <property type="entry name" value="ALANYL-TRNA SYNTHETASE"/>
    <property type="match status" value="1"/>
</dbReference>
<feature type="binding site" evidence="11">
    <location>
        <position position="631"/>
    </location>
    <ligand>
        <name>Zn(2+)</name>
        <dbReference type="ChEBI" id="CHEBI:29105"/>
    </ligand>
</feature>
<keyword evidence="10 11" id="KW-0030">Aminoacyl-tRNA synthetase</keyword>
<dbReference type="InterPro" id="IPR018165">
    <property type="entry name" value="Ala-tRNA-synth_IIc_core"/>
</dbReference>
<dbReference type="InterPro" id="IPR018164">
    <property type="entry name" value="Ala-tRNA-synth_IIc_N"/>
</dbReference>
<comment type="caution">
    <text evidence="13">The sequence shown here is derived from an EMBL/GenBank/DDBJ whole genome shotgun (WGS) entry which is preliminary data.</text>
</comment>
<organism evidence="13 14">
    <name type="scientific">Hymenobacter ruricola</name>
    <dbReference type="NCBI Taxonomy" id="2791023"/>
    <lineage>
        <taxon>Bacteria</taxon>
        <taxon>Pseudomonadati</taxon>
        <taxon>Bacteroidota</taxon>
        <taxon>Cytophagia</taxon>
        <taxon>Cytophagales</taxon>
        <taxon>Hymenobacteraceae</taxon>
        <taxon>Hymenobacter</taxon>
    </lineage>
</organism>
<dbReference type="Proteomes" id="UP000618931">
    <property type="component" value="Unassembled WGS sequence"/>
</dbReference>
<keyword evidence="6 11" id="KW-0862">Zinc</keyword>
<dbReference type="PROSITE" id="PS50860">
    <property type="entry name" value="AA_TRNA_LIGASE_II_ALA"/>
    <property type="match status" value="1"/>
</dbReference>
<keyword evidence="3 11" id="KW-0436">Ligase</keyword>
<comment type="subcellular location">
    <subcellularLocation>
        <location evidence="11">Cytoplasm</location>
    </subcellularLocation>
</comment>
<dbReference type="InterPro" id="IPR009000">
    <property type="entry name" value="Transl_B-barrel_sf"/>
</dbReference>
<evidence type="ECO:0000256" key="2">
    <source>
        <dbReference type="ARBA" id="ARBA00022555"/>
    </source>
</evidence>
<comment type="function">
    <text evidence="11">Catalyzes the attachment of alanine to tRNA(Ala) in a two-step reaction: alanine is first activated by ATP to form Ala-AMP and then transferred to the acceptor end of tRNA(Ala). Also edits incorrectly charged Ser-tRNA(Ala) and Gly-tRNA(Ala) via its editing domain.</text>
</comment>
<dbReference type="Gene3D" id="3.30.54.20">
    <property type="match status" value="1"/>
</dbReference>
<dbReference type="EC" id="6.1.1.7" evidence="11"/>
<keyword evidence="4 11" id="KW-0479">Metal-binding</keyword>
<dbReference type="InterPro" id="IPR050058">
    <property type="entry name" value="Ala-tRNA_ligase"/>
</dbReference>
<name>A0ABS0I0A2_9BACT</name>
<evidence type="ECO:0000256" key="3">
    <source>
        <dbReference type="ARBA" id="ARBA00022598"/>
    </source>
</evidence>
<dbReference type="InterPro" id="IPR012947">
    <property type="entry name" value="tRNA_SAD"/>
</dbReference>
<comment type="domain">
    <text evidence="11">Consists of three domains; the N-terminal catalytic domain, the editing domain and the C-terminal C-Ala domain. The editing domain removes incorrectly charged amino acids, while the C-Ala domain, along with tRNA(Ala), serves as a bridge to cooperatively bring together the editing and aminoacylation centers thus stimulating deacylation of misacylated tRNAs.</text>
</comment>
<evidence type="ECO:0000313" key="13">
    <source>
        <dbReference type="EMBL" id="MBF9220392.1"/>
    </source>
</evidence>
<feature type="binding site" evidence="11">
    <location>
        <position position="735"/>
    </location>
    <ligand>
        <name>Zn(2+)</name>
        <dbReference type="ChEBI" id="CHEBI:29105"/>
    </ligand>
</feature>
<evidence type="ECO:0000256" key="5">
    <source>
        <dbReference type="ARBA" id="ARBA00022741"/>
    </source>
</evidence>
<dbReference type="NCBIfam" id="TIGR00344">
    <property type="entry name" value="alaS"/>
    <property type="match status" value="1"/>
</dbReference>
<dbReference type="EMBL" id="JADQDM010000002">
    <property type="protein sequence ID" value="MBF9220392.1"/>
    <property type="molecule type" value="Genomic_DNA"/>
</dbReference>
<keyword evidence="9 11" id="KW-0648">Protein biosynthesis</keyword>
<keyword evidence="7 11" id="KW-0067">ATP-binding</keyword>
<dbReference type="Gene3D" id="3.10.310.40">
    <property type="match status" value="1"/>
</dbReference>
<dbReference type="InterPro" id="IPR045864">
    <property type="entry name" value="aa-tRNA-synth_II/BPL/LPL"/>
</dbReference>
<comment type="catalytic activity">
    <reaction evidence="11">
        <text>tRNA(Ala) + L-alanine + ATP = L-alanyl-tRNA(Ala) + AMP + diphosphate</text>
        <dbReference type="Rhea" id="RHEA:12540"/>
        <dbReference type="Rhea" id="RHEA-COMP:9657"/>
        <dbReference type="Rhea" id="RHEA-COMP:9923"/>
        <dbReference type="ChEBI" id="CHEBI:30616"/>
        <dbReference type="ChEBI" id="CHEBI:33019"/>
        <dbReference type="ChEBI" id="CHEBI:57972"/>
        <dbReference type="ChEBI" id="CHEBI:78442"/>
        <dbReference type="ChEBI" id="CHEBI:78497"/>
        <dbReference type="ChEBI" id="CHEBI:456215"/>
        <dbReference type="EC" id="6.1.1.7"/>
    </reaction>
</comment>
<evidence type="ECO:0000256" key="11">
    <source>
        <dbReference type="HAMAP-Rule" id="MF_00036"/>
    </source>
</evidence>
<dbReference type="SUPFAM" id="SSF50447">
    <property type="entry name" value="Translation proteins"/>
    <property type="match status" value="1"/>
</dbReference>
<dbReference type="Pfam" id="PF07973">
    <property type="entry name" value="tRNA_SAD"/>
    <property type="match status" value="1"/>
</dbReference>
<proteinExistence type="inferred from homology"/>
<dbReference type="InterPro" id="IPR003156">
    <property type="entry name" value="DHHA1_dom"/>
</dbReference>
<dbReference type="SMART" id="SM00863">
    <property type="entry name" value="tRNA_SAD"/>
    <property type="match status" value="1"/>
</dbReference>
<dbReference type="InterPro" id="IPR002318">
    <property type="entry name" value="Ala-tRNA-lgiase_IIc"/>
</dbReference>
<dbReference type="InterPro" id="IPR018162">
    <property type="entry name" value="Ala-tRNA-ligase_IIc_anticod-bd"/>
</dbReference>
<evidence type="ECO:0000256" key="10">
    <source>
        <dbReference type="ARBA" id="ARBA00023146"/>
    </source>
</evidence>
<evidence type="ECO:0000256" key="9">
    <source>
        <dbReference type="ARBA" id="ARBA00022917"/>
    </source>
</evidence>
<comment type="cofactor">
    <cofactor evidence="11">
        <name>Zn(2+)</name>
        <dbReference type="ChEBI" id="CHEBI:29105"/>
    </cofactor>
    <text evidence="11">Binds 1 zinc ion per subunit.</text>
</comment>
<dbReference type="GO" id="GO:0004813">
    <property type="term" value="F:alanine-tRNA ligase activity"/>
    <property type="evidence" value="ECO:0007669"/>
    <property type="project" value="UniProtKB-EC"/>
</dbReference>
<feature type="binding site" evidence="11">
    <location>
        <position position="731"/>
    </location>
    <ligand>
        <name>Zn(2+)</name>
        <dbReference type="ChEBI" id="CHEBI:29105"/>
    </ligand>
</feature>
<dbReference type="SUPFAM" id="SSF55681">
    <property type="entry name" value="Class II aaRS and biotin synthetases"/>
    <property type="match status" value="1"/>
</dbReference>
<comment type="similarity">
    <text evidence="1 11">Belongs to the class-II aminoacyl-tRNA synthetase family.</text>
</comment>
<keyword evidence="11" id="KW-0963">Cytoplasm</keyword>
<dbReference type="SUPFAM" id="SSF101353">
    <property type="entry name" value="Putative anticodon-binding domain of alanyl-tRNA synthetase (AlaRS)"/>
    <property type="match status" value="1"/>
</dbReference>
<dbReference type="PRINTS" id="PR00980">
    <property type="entry name" value="TRNASYNTHALA"/>
</dbReference>
<keyword evidence="2 11" id="KW-0820">tRNA-binding</keyword>
<keyword evidence="14" id="KW-1185">Reference proteome</keyword>
<evidence type="ECO:0000256" key="8">
    <source>
        <dbReference type="ARBA" id="ARBA00022884"/>
    </source>
</evidence>
<dbReference type="HAMAP" id="MF_00036_B">
    <property type="entry name" value="Ala_tRNA_synth_B"/>
    <property type="match status" value="1"/>
</dbReference>
<dbReference type="InterPro" id="IPR018163">
    <property type="entry name" value="Thr/Ala-tRNA-synth_IIc_edit"/>
</dbReference>
<evidence type="ECO:0000256" key="7">
    <source>
        <dbReference type="ARBA" id="ARBA00022840"/>
    </source>
</evidence>
<evidence type="ECO:0000256" key="1">
    <source>
        <dbReference type="ARBA" id="ARBA00008226"/>
    </source>
</evidence>
<dbReference type="Gene3D" id="2.40.30.130">
    <property type="match status" value="1"/>
</dbReference>
<dbReference type="Gene3D" id="3.30.980.10">
    <property type="entry name" value="Threonyl-trna Synthetase, Chain A, domain 2"/>
    <property type="match status" value="1"/>
</dbReference>
<feature type="domain" description="Alanyl-transfer RNA synthetases family profile" evidence="12">
    <location>
        <begin position="4"/>
        <end position="774"/>
    </location>
</feature>
<dbReference type="PANTHER" id="PTHR11777:SF9">
    <property type="entry name" value="ALANINE--TRNA LIGASE, CYTOPLASMIC"/>
    <property type="match status" value="1"/>
</dbReference>
<keyword evidence="8 11" id="KW-0694">RNA-binding</keyword>
<evidence type="ECO:0000313" key="14">
    <source>
        <dbReference type="Proteomes" id="UP000618931"/>
    </source>
</evidence>
<dbReference type="InterPro" id="IPR023033">
    <property type="entry name" value="Ala_tRNA_ligase_euk/bac"/>
</dbReference>
<dbReference type="Pfam" id="PF01411">
    <property type="entry name" value="tRNA-synt_2c"/>
    <property type="match status" value="1"/>
</dbReference>